<keyword evidence="2" id="KW-1185">Reference proteome</keyword>
<proteinExistence type="predicted"/>
<sequence>MYGQAYDHAGNFVGPNTYAYQGADYYYKNHYQHQQQPQLQGQPYADMLGFSNPSSSAHLTTQLGMQFAGSAMQSVHDNVEKQVGKYVNLSMLKHHFDVTN</sequence>
<protein>
    <submittedName>
        <fullName evidence="1">Uncharacterized protein</fullName>
    </submittedName>
</protein>
<reference evidence="1" key="1">
    <citation type="submission" date="2022-06" db="EMBL/GenBank/DDBJ databases">
        <title>Phylogenomic reconstructions and comparative analyses of Kickxellomycotina fungi.</title>
        <authorList>
            <person name="Reynolds N.K."/>
            <person name="Stajich J.E."/>
            <person name="Barry K."/>
            <person name="Grigoriev I.V."/>
            <person name="Crous P."/>
            <person name="Smith M.E."/>
        </authorList>
    </citation>
    <scope>NUCLEOTIDE SEQUENCE</scope>
    <source>
        <strain evidence="1">RSA 2271</strain>
    </source>
</reference>
<gene>
    <name evidence="1" type="ORF">EV182_008690</name>
</gene>
<evidence type="ECO:0000313" key="1">
    <source>
        <dbReference type="EMBL" id="KAJ1676187.1"/>
    </source>
</evidence>
<name>A0ACC1HIY8_9FUNG</name>
<accession>A0ACC1HIY8</accession>
<organism evidence="1 2">
    <name type="scientific">Spiromyces aspiralis</name>
    <dbReference type="NCBI Taxonomy" id="68401"/>
    <lineage>
        <taxon>Eukaryota</taxon>
        <taxon>Fungi</taxon>
        <taxon>Fungi incertae sedis</taxon>
        <taxon>Zoopagomycota</taxon>
        <taxon>Kickxellomycotina</taxon>
        <taxon>Kickxellomycetes</taxon>
        <taxon>Kickxellales</taxon>
        <taxon>Kickxellaceae</taxon>
        <taxon>Spiromyces</taxon>
    </lineage>
</organism>
<comment type="caution">
    <text evidence="1">The sequence shown here is derived from an EMBL/GenBank/DDBJ whole genome shotgun (WGS) entry which is preliminary data.</text>
</comment>
<evidence type="ECO:0000313" key="2">
    <source>
        <dbReference type="Proteomes" id="UP001145114"/>
    </source>
</evidence>
<feature type="non-terminal residue" evidence="1">
    <location>
        <position position="100"/>
    </location>
</feature>
<dbReference type="Proteomes" id="UP001145114">
    <property type="component" value="Unassembled WGS sequence"/>
</dbReference>
<dbReference type="EMBL" id="JAMZIH010004672">
    <property type="protein sequence ID" value="KAJ1676187.1"/>
    <property type="molecule type" value="Genomic_DNA"/>
</dbReference>